<organism evidence="3 4">
    <name type="scientific">Salix dunnii</name>
    <dbReference type="NCBI Taxonomy" id="1413687"/>
    <lineage>
        <taxon>Eukaryota</taxon>
        <taxon>Viridiplantae</taxon>
        <taxon>Streptophyta</taxon>
        <taxon>Embryophyta</taxon>
        <taxon>Tracheophyta</taxon>
        <taxon>Spermatophyta</taxon>
        <taxon>Magnoliopsida</taxon>
        <taxon>eudicotyledons</taxon>
        <taxon>Gunneridae</taxon>
        <taxon>Pentapetalae</taxon>
        <taxon>rosids</taxon>
        <taxon>fabids</taxon>
        <taxon>Malpighiales</taxon>
        <taxon>Salicaceae</taxon>
        <taxon>Saliceae</taxon>
        <taxon>Salix</taxon>
    </lineage>
</organism>
<dbReference type="OrthoDB" id="2020640at2759"/>
<proteinExistence type="predicted"/>
<reference evidence="3 4" key="1">
    <citation type="submission" date="2020-10" db="EMBL/GenBank/DDBJ databases">
        <title>Plant Genome Project.</title>
        <authorList>
            <person name="Zhang R.-G."/>
        </authorList>
    </citation>
    <scope>NUCLEOTIDE SEQUENCE [LARGE SCALE GENOMIC DNA]</scope>
    <source>
        <strain evidence="3">FAFU-HL-1</strain>
        <tissue evidence="3">Leaf</tissue>
    </source>
</reference>
<dbReference type="Proteomes" id="UP000657918">
    <property type="component" value="Unassembled WGS sequence"/>
</dbReference>
<dbReference type="AlphaFoldDB" id="A0A835KD48"/>
<comment type="caution">
    <text evidence="3">The sequence shown here is derived from an EMBL/GenBank/DDBJ whole genome shotgun (WGS) entry which is preliminary data.</text>
</comment>
<dbReference type="Pfam" id="PF17921">
    <property type="entry name" value="Integrase_H2C2"/>
    <property type="match status" value="1"/>
</dbReference>
<evidence type="ECO:0008006" key="5">
    <source>
        <dbReference type="Google" id="ProtNLM"/>
    </source>
</evidence>
<dbReference type="InterPro" id="IPR041588">
    <property type="entry name" value="Integrase_H2C2"/>
</dbReference>
<dbReference type="PANTHER" id="PTHR46148:SF52">
    <property type="entry name" value="OS04G0603800 PROTEIN"/>
    <property type="match status" value="1"/>
</dbReference>
<dbReference type="InterPro" id="IPR056924">
    <property type="entry name" value="SH3_Tf2-1"/>
</dbReference>
<feature type="domain" description="Integrase zinc-binding" evidence="1">
    <location>
        <begin position="45"/>
        <end position="88"/>
    </location>
</feature>
<dbReference type="Gene3D" id="1.10.340.70">
    <property type="match status" value="1"/>
</dbReference>
<evidence type="ECO:0000259" key="1">
    <source>
        <dbReference type="Pfam" id="PF17921"/>
    </source>
</evidence>
<dbReference type="PANTHER" id="PTHR46148">
    <property type="entry name" value="CHROMO DOMAIN-CONTAINING PROTEIN"/>
    <property type="match status" value="1"/>
</dbReference>
<evidence type="ECO:0000259" key="2">
    <source>
        <dbReference type="Pfam" id="PF24626"/>
    </source>
</evidence>
<protein>
    <recommendedName>
        <fullName evidence="5">Integrase zinc-binding domain-containing protein</fullName>
    </recommendedName>
</protein>
<name>A0A835KD48_9ROSI</name>
<accession>A0A835KD48</accession>
<sequence length="265" mass="29879">MEIQTSDQLQVLLRNIQQGEAVGPWEYKDGLIFFKRRVYLQDTSPLVQSIIAALHEGSHEGYQKTLHRVAKDFYWKGMKSAIRSFVQQNCLLQAQNSMKAQYDAKHRPVHFQVGDPVLLKLQPYRQRSLSSAKYSKLAPCYYGPFPIQAKIGTAAYKLTLPSHSKLHPVFHVSCLKPFHGTSVAIEPSLPVLTQGEIQPLPRAILDSRSRFPSFTLADKCQFNGGSDVMNHGHVDKKLDKGIKVYQRRGRVGYSNIGVVDEDTGN</sequence>
<dbReference type="EMBL" id="JADGMS010000005">
    <property type="protein sequence ID" value="KAF9682814.1"/>
    <property type="molecule type" value="Genomic_DNA"/>
</dbReference>
<keyword evidence="4" id="KW-1185">Reference proteome</keyword>
<dbReference type="Pfam" id="PF24626">
    <property type="entry name" value="SH3_Tf2-1"/>
    <property type="match status" value="1"/>
</dbReference>
<evidence type="ECO:0000313" key="4">
    <source>
        <dbReference type="Proteomes" id="UP000657918"/>
    </source>
</evidence>
<evidence type="ECO:0000313" key="3">
    <source>
        <dbReference type="EMBL" id="KAF9682814.1"/>
    </source>
</evidence>
<gene>
    <name evidence="3" type="ORF">SADUNF_Sadunf05G0147400</name>
</gene>
<feature type="domain" description="Tf2-1-like SH3-like" evidence="2">
    <location>
        <begin position="114"/>
        <end position="179"/>
    </location>
</feature>